<comment type="catalytic activity">
    <reaction evidence="1 8">
        <text>2-C-methyl-D-erythritol 4-phosphate + CTP + H(+) = 4-CDP-2-C-methyl-D-erythritol + diphosphate</text>
        <dbReference type="Rhea" id="RHEA:13429"/>
        <dbReference type="ChEBI" id="CHEBI:15378"/>
        <dbReference type="ChEBI" id="CHEBI:33019"/>
        <dbReference type="ChEBI" id="CHEBI:37563"/>
        <dbReference type="ChEBI" id="CHEBI:57823"/>
        <dbReference type="ChEBI" id="CHEBI:58262"/>
        <dbReference type="EC" id="2.7.7.60"/>
    </reaction>
</comment>
<dbReference type="PANTHER" id="PTHR32125">
    <property type="entry name" value="2-C-METHYL-D-ERYTHRITOL 4-PHOSPHATE CYTIDYLYLTRANSFERASE, CHLOROPLASTIC"/>
    <property type="match status" value="1"/>
</dbReference>
<dbReference type="Pfam" id="PF00106">
    <property type="entry name" value="adh_short"/>
    <property type="match status" value="1"/>
</dbReference>
<dbReference type="AlphaFoldDB" id="A0A1G9YIK1"/>
<dbReference type="NCBIfam" id="TIGR00453">
    <property type="entry name" value="ispD"/>
    <property type="match status" value="1"/>
</dbReference>
<dbReference type="GO" id="GO:0019288">
    <property type="term" value="P:isopentenyl diphosphate biosynthetic process, methylerythritol 4-phosphate pathway"/>
    <property type="evidence" value="ECO:0007669"/>
    <property type="project" value="UniProtKB-UniRule"/>
</dbReference>
<feature type="site" description="Positions MEP for the nucleophilic attack" evidence="8">
    <location>
        <position position="213"/>
    </location>
</feature>
<dbReference type="SUPFAM" id="SSF53448">
    <property type="entry name" value="Nucleotide-diphospho-sugar transferases"/>
    <property type="match status" value="1"/>
</dbReference>
<dbReference type="STRING" id="146817.SAMN04488502_111101"/>
<evidence type="ECO:0000256" key="9">
    <source>
        <dbReference type="RuleBase" id="RU000363"/>
    </source>
</evidence>
<dbReference type="PIRSF" id="PIRSF036586">
    <property type="entry name" value="CDP-ribitol_syn"/>
    <property type="match status" value="1"/>
</dbReference>
<evidence type="ECO:0000256" key="5">
    <source>
        <dbReference type="ARBA" id="ARBA00022679"/>
    </source>
</evidence>
<evidence type="ECO:0000256" key="8">
    <source>
        <dbReference type="HAMAP-Rule" id="MF_00108"/>
    </source>
</evidence>
<keyword evidence="7 8" id="KW-0414">Isoprene biosynthesis</keyword>
<evidence type="ECO:0000256" key="3">
    <source>
        <dbReference type="ARBA" id="ARBA00006484"/>
    </source>
</evidence>
<dbReference type="InterPro" id="IPR002347">
    <property type="entry name" value="SDR_fam"/>
</dbReference>
<evidence type="ECO:0000256" key="2">
    <source>
        <dbReference type="ARBA" id="ARBA00004787"/>
    </source>
</evidence>
<dbReference type="InterPro" id="IPR029044">
    <property type="entry name" value="Nucleotide-diphossugar_trans"/>
</dbReference>
<dbReference type="UniPathway" id="UPA00056">
    <property type="reaction ID" value="UER00093"/>
</dbReference>
<sequence length="452" mass="50237">MRKAYAVILASGAGARFCNHIPKQFIKVAGKTIVEHTIDVFERNERIDEIILVVNSLYKNFMDEIILKNNYRKVSRVLNGGSSRRESSSIGVNAIEEPNAKVLVHDAVRPFVSRQLINDCIKALDTFDAVDVAIPSADTIIKINDNALIDKIPARKHMMRGQTPQAFNLPVIKKAHLLAENDRQTEFTDDCGLVLKYKLADVYVVQGEERNLKITYPEDIFMADKLFQLKSIEPSDDISLTMLQNKVLVVFGASRGIGKSIVDLARSYGARVHGFSRSNDVNIASLANVETALAAVYQKENRIDYIVNTAGVLKMGKLEARQLDDILNEIQINYIGSIHTIKAGIKYLKESNGSIALFTSSSYTRGRALYSIYSSTKAAIVNLVQATAEELTVDGIRINAINPERTATPMRRENFGHEPEDSLLNADRVAQVSLQTLLSDLRGQVIDVRKNS</sequence>
<evidence type="ECO:0000256" key="4">
    <source>
        <dbReference type="ARBA" id="ARBA00009789"/>
    </source>
</evidence>
<dbReference type="EMBL" id="FNHB01000011">
    <property type="protein sequence ID" value="SDN08321.1"/>
    <property type="molecule type" value="Genomic_DNA"/>
</dbReference>
<feature type="site" description="Transition state stabilizer" evidence="8">
    <location>
        <position position="16"/>
    </location>
</feature>
<dbReference type="InterPro" id="IPR036291">
    <property type="entry name" value="NAD(P)-bd_dom_sf"/>
</dbReference>
<dbReference type="InterPro" id="IPR034683">
    <property type="entry name" value="IspD/TarI"/>
</dbReference>
<dbReference type="PRINTS" id="PR00081">
    <property type="entry name" value="GDHRDH"/>
</dbReference>
<dbReference type="OrthoDB" id="9806837at2"/>
<dbReference type="CDD" id="cd02516">
    <property type="entry name" value="CDP-ME_synthetase"/>
    <property type="match status" value="1"/>
</dbReference>
<dbReference type="NCBIfam" id="NF001183">
    <property type="entry name" value="PRK00155.1-3"/>
    <property type="match status" value="1"/>
</dbReference>
<dbReference type="InterPro" id="IPR018294">
    <property type="entry name" value="ISPD_synthase_CS"/>
</dbReference>
<dbReference type="PROSITE" id="PS01295">
    <property type="entry name" value="ISPD"/>
    <property type="match status" value="1"/>
</dbReference>
<dbReference type="Pfam" id="PF01128">
    <property type="entry name" value="IspD"/>
    <property type="match status" value="1"/>
</dbReference>
<name>A0A1G9YIK1_9FIRM</name>
<dbReference type="Proteomes" id="UP000214880">
    <property type="component" value="Unassembled WGS sequence"/>
</dbReference>
<evidence type="ECO:0000313" key="10">
    <source>
        <dbReference type="EMBL" id="SDN08321.1"/>
    </source>
</evidence>
<dbReference type="InterPro" id="IPR050088">
    <property type="entry name" value="IspD/TarI_cytidylyltransf_bact"/>
</dbReference>
<dbReference type="FunFam" id="3.90.550.10:FF:000003">
    <property type="entry name" value="2-C-methyl-D-erythritol 4-phosphate cytidylyltransferase"/>
    <property type="match status" value="1"/>
</dbReference>
<feature type="site" description="Positions MEP for the nucleophilic attack" evidence="8">
    <location>
        <position position="155"/>
    </location>
</feature>
<dbReference type="Gene3D" id="3.40.50.720">
    <property type="entry name" value="NAD(P)-binding Rossmann-like Domain"/>
    <property type="match status" value="1"/>
</dbReference>
<evidence type="ECO:0000256" key="6">
    <source>
        <dbReference type="ARBA" id="ARBA00022695"/>
    </source>
</evidence>
<dbReference type="GO" id="GO:0050518">
    <property type="term" value="F:2-C-methyl-D-erythritol 4-phosphate cytidylyltransferase activity"/>
    <property type="evidence" value="ECO:0007669"/>
    <property type="project" value="UniProtKB-UniRule"/>
</dbReference>
<dbReference type="Gene3D" id="3.90.550.10">
    <property type="entry name" value="Spore Coat Polysaccharide Biosynthesis Protein SpsA, Chain A"/>
    <property type="match status" value="1"/>
</dbReference>
<evidence type="ECO:0000256" key="1">
    <source>
        <dbReference type="ARBA" id="ARBA00001282"/>
    </source>
</evidence>
<gene>
    <name evidence="8" type="primary">ispD</name>
    <name evidence="10" type="ORF">SAMN04488502_111101</name>
</gene>
<keyword evidence="11" id="KW-1185">Reference proteome</keyword>
<reference evidence="10 11" key="1">
    <citation type="submission" date="2016-10" db="EMBL/GenBank/DDBJ databases">
        <authorList>
            <person name="de Groot N.N."/>
        </authorList>
    </citation>
    <scope>NUCLEOTIDE SEQUENCE [LARGE SCALE GENOMIC DNA]</scope>
    <source>
        <strain evidence="10 11">DSM 1736</strain>
    </source>
</reference>
<evidence type="ECO:0000256" key="7">
    <source>
        <dbReference type="ARBA" id="ARBA00023229"/>
    </source>
</evidence>
<comment type="similarity">
    <text evidence="3 9">Belongs to the short-chain dehydrogenases/reductases (SDR) family.</text>
</comment>
<keyword evidence="6 8" id="KW-0548">Nucleotidyltransferase</keyword>
<dbReference type="SUPFAM" id="SSF51735">
    <property type="entry name" value="NAD(P)-binding Rossmann-fold domains"/>
    <property type="match status" value="1"/>
</dbReference>
<proteinExistence type="inferred from homology"/>
<dbReference type="InterPro" id="IPR012115">
    <property type="entry name" value="CDP-ribitol_syn"/>
</dbReference>
<evidence type="ECO:0000313" key="11">
    <source>
        <dbReference type="Proteomes" id="UP000214880"/>
    </source>
</evidence>
<dbReference type="EC" id="2.7.7.60" evidence="8"/>
<keyword evidence="5 8" id="KW-0808">Transferase</keyword>
<protein>
    <recommendedName>
        <fullName evidence="8">2-C-methyl-D-erythritol 4-phosphate cytidylyltransferase</fullName>
        <ecNumber evidence="8">2.7.7.60</ecNumber>
    </recommendedName>
    <alternativeName>
        <fullName evidence="8">4-diphosphocytidyl-2C-methyl-D-erythritol synthase</fullName>
    </alternativeName>
    <alternativeName>
        <fullName evidence="8">MEP cytidylyltransferase</fullName>
        <shortName evidence="8">MCT</shortName>
    </alternativeName>
</protein>
<dbReference type="InterPro" id="IPR020904">
    <property type="entry name" value="Sc_DH/Rdtase_CS"/>
</dbReference>
<dbReference type="HAMAP" id="MF_00108">
    <property type="entry name" value="IspD"/>
    <property type="match status" value="1"/>
</dbReference>
<feature type="site" description="Transition state stabilizer" evidence="8">
    <location>
        <position position="23"/>
    </location>
</feature>
<organism evidence="10 11">
    <name type="scientific">Dendrosporobacter quercicolus</name>
    <dbReference type="NCBI Taxonomy" id="146817"/>
    <lineage>
        <taxon>Bacteria</taxon>
        <taxon>Bacillati</taxon>
        <taxon>Bacillota</taxon>
        <taxon>Negativicutes</taxon>
        <taxon>Selenomonadales</taxon>
        <taxon>Sporomusaceae</taxon>
        <taxon>Dendrosporobacter</taxon>
    </lineage>
</organism>
<comment type="similarity">
    <text evidence="4 8">Belongs to the IspD/TarI cytidylyltransferase family. IspD subfamily.</text>
</comment>
<dbReference type="CDD" id="cd05233">
    <property type="entry name" value="SDR_c"/>
    <property type="match status" value="1"/>
</dbReference>
<dbReference type="PRINTS" id="PR00080">
    <property type="entry name" value="SDRFAMILY"/>
</dbReference>
<dbReference type="RefSeq" id="WP_092074682.1">
    <property type="nucleotide sequence ID" value="NZ_FNHB01000011.1"/>
</dbReference>
<dbReference type="PANTHER" id="PTHR32125:SF4">
    <property type="entry name" value="2-C-METHYL-D-ERYTHRITOL 4-PHOSPHATE CYTIDYLYLTRANSFERASE, CHLOROPLASTIC"/>
    <property type="match status" value="1"/>
</dbReference>
<comment type="pathway">
    <text evidence="2 8">Isoprenoid biosynthesis; isopentenyl diphosphate biosynthesis via DXP pathway; isopentenyl diphosphate from 1-deoxy-D-xylulose 5-phosphate: step 2/6.</text>
</comment>
<dbReference type="PROSITE" id="PS00061">
    <property type="entry name" value="ADH_SHORT"/>
    <property type="match status" value="1"/>
</dbReference>
<comment type="function">
    <text evidence="8">Catalyzes the formation of 4-diphosphocytidyl-2-C-methyl-D-erythritol from CTP and 2-C-methyl-D-erythritol 4-phosphate (MEP).</text>
</comment>
<accession>A0A1G9YIK1</accession>
<dbReference type="InterPro" id="IPR001228">
    <property type="entry name" value="IspD"/>
</dbReference>